<sequence length="127" mass="13985">MTRKTDKLELDGLTALELQMSSDLEDLKARYNASKGVVRKTLRVALGVYRMGRVCASVLNLLLPPPNKERNYPDILTNLITSLVPSFSPSFVGGLMRQLNLVLVGIVVGGSLRVIRRVRAASSRLFS</sequence>
<organism evidence="1 2">
    <name type="scientific">Paramarasmius palmivorus</name>
    <dbReference type="NCBI Taxonomy" id="297713"/>
    <lineage>
        <taxon>Eukaryota</taxon>
        <taxon>Fungi</taxon>
        <taxon>Dikarya</taxon>
        <taxon>Basidiomycota</taxon>
        <taxon>Agaricomycotina</taxon>
        <taxon>Agaricomycetes</taxon>
        <taxon>Agaricomycetidae</taxon>
        <taxon>Agaricales</taxon>
        <taxon>Marasmiineae</taxon>
        <taxon>Marasmiaceae</taxon>
        <taxon>Paramarasmius</taxon>
    </lineage>
</organism>
<reference evidence="1 2" key="1">
    <citation type="submission" date="2024-01" db="EMBL/GenBank/DDBJ databases">
        <title>A draft genome for a cacao thread blight-causing isolate of Paramarasmius palmivorus.</title>
        <authorList>
            <person name="Baruah I.K."/>
            <person name="Bukari Y."/>
            <person name="Amoako-Attah I."/>
            <person name="Meinhardt L.W."/>
            <person name="Bailey B.A."/>
            <person name="Cohen S.P."/>
        </authorList>
    </citation>
    <scope>NUCLEOTIDE SEQUENCE [LARGE SCALE GENOMIC DNA]</scope>
    <source>
        <strain evidence="1 2">GH-12</strain>
    </source>
</reference>
<evidence type="ECO:0000313" key="2">
    <source>
        <dbReference type="Proteomes" id="UP001383192"/>
    </source>
</evidence>
<name>A0AAW0CZN8_9AGAR</name>
<comment type="caution">
    <text evidence="1">The sequence shown here is derived from an EMBL/GenBank/DDBJ whole genome shotgun (WGS) entry which is preliminary data.</text>
</comment>
<proteinExistence type="predicted"/>
<dbReference type="Proteomes" id="UP001383192">
    <property type="component" value="Unassembled WGS sequence"/>
</dbReference>
<dbReference type="EMBL" id="JAYKXP010000025">
    <property type="protein sequence ID" value="KAK7045338.1"/>
    <property type="molecule type" value="Genomic_DNA"/>
</dbReference>
<gene>
    <name evidence="1" type="ORF">VNI00_007587</name>
</gene>
<evidence type="ECO:0000313" key="1">
    <source>
        <dbReference type="EMBL" id="KAK7045338.1"/>
    </source>
</evidence>
<keyword evidence="2" id="KW-1185">Reference proteome</keyword>
<accession>A0AAW0CZN8</accession>
<dbReference type="AlphaFoldDB" id="A0AAW0CZN8"/>
<protein>
    <submittedName>
        <fullName evidence="1">Uncharacterized protein</fullName>
    </submittedName>
</protein>